<reference evidence="1 2" key="1">
    <citation type="journal article" date="2016" name="Nat. Commun.">
        <title>Thousands of microbial genomes shed light on interconnected biogeochemical processes in an aquifer system.</title>
        <authorList>
            <person name="Anantharaman K."/>
            <person name="Brown C.T."/>
            <person name="Hug L.A."/>
            <person name="Sharon I."/>
            <person name="Castelle C.J."/>
            <person name="Probst A.J."/>
            <person name="Thomas B.C."/>
            <person name="Singh A."/>
            <person name="Wilkins M.J."/>
            <person name="Karaoz U."/>
            <person name="Brodie E.L."/>
            <person name="Williams K.H."/>
            <person name="Hubbard S.S."/>
            <person name="Banfield J.F."/>
        </authorList>
    </citation>
    <scope>NUCLEOTIDE SEQUENCE [LARGE SCALE GENOMIC DNA]</scope>
</reference>
<comment type="caution">
    <text evidence="1">The sequence shown here is derived from an EMBL/GenBank/DDBJ whole genome shotgun (WGS) entry which is preliminary data.</text>
</comment>
<gene>
    <name evidence="1" type="ORF">A2782_04165</name>
</gene>
<evidence type="ECO:0000313" key="1">
    <source>
        <dbReference type="EMBL" id="OGY08684.1"/>
    </source>
</evidence>
<sequence length="84" mass="9757">MITPQAQIKLNLPLPLKERAESQASKFGVPLATYLKHLIMQDTEDMDYPVFEPSERTIKAYKQALKNKNKAIFVENIDEYFKNL</sequence>
<evidence type="ECO:0000313" key="2">
    <source>
        <dbReference type="Proteomes" id="UP000177967"/>
    </source>
</evidence>
<dbReference type="STRING" id="1797513.A2782_04165"/>
<dbReference type="Proteomes" id="UP000177967">
    <property type="component" value="Unassembled WGS sequence"/>
</dbReference>
<dbReference type="EMBL" id="MHBW01000023">
    <property type="protein sequence ID" value="OGY08684.1"/>
    <property type="molecule type" value="Genomic_DNA"/>
</dbReference>
<proteinExistence type="predicted"/>
<organism evidence="1 2">
    <name type="scientific">Candidatus Blackburnbacteria bacterium RIFCSPHIGHO2_01_FULL_43_15b</name>
    <dbReference type="NCBI Taxonomy" id="1797513"/>
    <lineage>
        <taxon>Bacteria</taxon>
        <taxon>Candidatus Blackburniibacteriota</taxon>
    </lineage>
</organism>
<accession>A0A1G1UZX5</accession>
<dbReference type="AlphaFoldDB" id="A0A1G1UZX5"/>
<name>A0A1G1UZX5_9BACT</name>
<protein>
    <submittedName>
        <fullName evidence="1">Uncharacterized protein</fullName>
    </submittedName>
</protein>